<comment type="function">
    <text evidence="9">Catalyzes two activities which are involved in the cyclic version of arginine biosynthesis: the synthesis of N-acetylglutamate from glutamate and acetyl-CoA as the acetyl donor, and of ornithine by transacetylation between N(2)-acetylornithine and glutamate.</text>
</comment>
<dbReference type="Pfam" id="PF01960">
    <property type="entry name" value="ArgJ"/>
    <property type="match status" value="1"/>
</dbReference>
<dbReference type="EC" id="2.3.1.35" evidence="9"/>
<keyword evidence="9" id="KW-0511">Multifunctional enzyme</keyword>
<feature type="chain" id="PRO_5031633843" description="Arginine biosynthesis bifunctional protein ArgJ alpha chain" evidence="9">
    <location>
        <begin position="1"/>
        <end position="196"/>
    </location>
</feature>
<comment type="similarity">
    <text evidence="1 9">Belongs to the ArgJ family.</text>
</comment>
<evidence type="ECO:0000256" key="8">
    <source>
        <dbReference type="ARBA" id="ARBA00049439"/>
    </source>
</evidence>
<comment type="pathway">
    <text evidence="9">Amino-acid biosynthesis; L-arginine biosynthesis; N(2)-acetyl-L-ornithine from L-glutamate: step 1/4.</text>
</comment>
<dbReference type="PANTHER" id="PTHR23100:SF0">
    <property type="entry name" value="ARGININE BIOSYNTHESIS BIFUNCTIONAL PROTEIN ARGJ, MITOCHONDRIAL"/>
    <property type="match status" value="1"/>
</dbReference>
<evidence type="ECO:0000256" key="2">
    <source>
        <dbReference type="ARBA" id="ARBA00011475"/>
    </source>
</evidence>
<feature type="site" description="Involved in the stabilization of negative charge on the oxyanion by the formation of the oxyanion hole" evidence="9">
    <location>
        <position position="121"/>
    </location>
</feature>
<dbReference type="NCBIfam" id="TIGR00120">
    <property type="entry name" value="ArgJ"/>
    <property type="match status" value="1"/>
</dbReference>
<comment type="caution">
    <text evidence="10">The sequence shown here is derived from an EMBL/GenBank/DDBJ whole genome shotgun (WGS) entry which is preliminary data.</text>
</comment>
<gene>
    <name evidence="9 10" type="primary">argJ</name>
    <name evidence="10" type="ORF">GPM19_01055</name>
</gene>
<organism evidence="10 11">
    <name type="scientific">Vreelandella zhuhanensis</name>
    <dbReference type="NCBI Taxonomy" id="2684210"/>
    <lineage>
        <taxon>Bacteria</taxon>
        <taxon>Pseudomonadati</taxon>
        <taxon>Pseudomonadota</taxon>
        <taxon>Gammaproteobacteria</taxon>
        <taxon>Oceanospirillales</taxon>
        <taxon>Halomonadaceae</taxon>
        <taxon>Vreelandella</taxon>
    </lineage>
</organism>
<feature type="binding site" evidence="9">
    <location>
        <position position="197"/>
    </location>
    <ligand>
        <name>substrate</name>
    </ligand>
</feature>
<dbReference type="AlphaFoldDB" id="A0A7X3GXP5"/>
<protein>
    <recommendedName>
        <fullName evidence="9">Arginine biosynthesis bifunctional protein ArgJ</fullName>
    </recommendedName>
    <domain>
        <recommendedName>
            <fullName evidence="9">Glutamate N-acetyltransferase</fullName>
            <ecNumber evidence="9">2.3.1.35</ecNumber>
        </recommendedName>
        <alternativeName>
            <fullName evidence="9">Ornithine acetyltransferase</fullName>
            <shortName evidence="9">OATase</shortName>
        </alternativeName>
        <alternativeName>
            <fullName evidence="9">Ornithine transacetylase</fullName>
        </alternativeName>
    </domain>
    <domain>
        <recommendedName>
            <fullName evidence="9">Amino-acid acetyltransferase</fullName>
            <ecNumber evidence="9">2.3.1.1</ecNumber>
        </recommendedName>
        <alternativeName>
            <fullName evidence="9">N-acetylglutamate synthase</fullName>
            <shortName evidence="9">AGSase</shortName>
        </alternativeName>
    </domain>
    <component>
        <recommendedName>
            <fullName evidence="9">Arginine biosynthesis bifunctional protein ArgJ alpha chain</fullName>
        </recommendedName>
    </component>
    <component>
        <recommendedName>
            <fullName evidence="9">Arginine biosynthesis bifunctional protein ArgJ beta chain</fullName>
        </recommendedName>
    </component>
</protein>
<keyword evidence="7 9" id="KW-0012">Acyltransferase</keyword>
<dbReference type="GO" id="GO:0004042">
    <property type="term" value="F:L-glutamate N-acetyltransferase activity"/>
    <property type="evidence" value="ECO:0007669"/>
    <property type="project" value="UniProtKB-UniRule"/>
</dbReference>
<evidence type="ECO:0000256" key="1">
    <source>
        <dbReference type="ARBA" id="ARBA00006774"/>
    </source>
</evidence>
<dbReference type="EMBL" id="WTKP01000001">
    <property type="protein sequence ID" value="MWJ26808.1"/>
    <property type="molecule type" value="Genomic_DNA"/>
</dbReference>
<evidence type="ECO:0000256" key="3">
    <source>
        <dbReference type="ARBA" id="ARBA00022571"/>
    </source>
</evidence>
<dbReference type="Gene3D" id="3.60.70.12">
    <property type="entry name" value="L-amino peptidase D-ALA esterase/amidase"/>
    <property type="match status" value="1"/>
</dbReference>
<comment type="subunit">
    <text evidence="2 9">Heterotetramer of two alpha and two beta chains.</text>
</comment>
<comment type="subcellular location">
    <subcellularLocation>
        <location evidence="9">Cytoplasm</location>
    </subcellularLocation>
</comment>
<dbReference type="InterPro" id="IPR002813">
    <property type="entry name" value="Arg_biosynth_ArgJ"/>
</dbReference>
<evidence type="ECO:0000313" key="10">
    <source>
        <dbReference type="EMBL" id="MWJ26808.1"/>
    </source>
</evidence>
<evidence type="ECO:0000256" key="5">
    <source>
        <dbReference type="ARBA" id="ARBA00022679"/>
    </source>
</evidence>
<dbReference type="EC" id="2.3.1.1" evidence="9"/>
<feature type="binding site" evidence="9">
    <location>
        <position position="186"/>
    </location>
    <ligand>
        <name>substrate</name>
    </ligand>
</feature>
<feature type="binding site" evidence="9">
    <location>
        <position position="160"/>
    </location>
    <ligand>
        <name>substrate</name>
    </ligand>
</feature>
<dbReference type="GO" id="GO:0005737">
    <property type="term" value="C:cytoplasm"/>
    <property type="evidence" value="ECO:0007669"/>
    <property type="project" value="UniProtKB-SubCell"/>
</dbReference>
<evidence type="ECO:0000313" key="11">
    <source>
        <dbReference type="Proteomes" id="UP000437638"/>
    </source>
</evidence>
<feature type="site" description="Involved in the stabilization of negative charge on the oxyanion by the formation of the oxyanion hole" evidence="9">
    <location>
        <position position="122"/>
    </location>
</feature>
<comment type="pathway">
    <text evidence="9">Amino-acid biosynthesis; L-arginine biosynthesis; L-ornithine and N-acetyl-L-glutamate from L-glutamate and N(2)-acetyl-L-ornithine (cyclic): step 1/1.</text>
</comment>
<sequence length="409" mass="42691">MAVGNADFPDMPPLQGVRLGTTMAGIKKAGRRDLVVIELPDNAKVAAVFTRNAFCAAPVTVAREHLAACQATSKAPRYLLINTGNANAGTGETGLCDARASCAELARLAGVASESVLPFSTGVIGEPLPMERLLAGLPAALDACDSAGAAWQLAGEGILTTDTRPKGASQTVAIGEHQVTINGITKGSGMIKPNMATMLGFVVTDAAIEQPLLEQLLKEAVDRSFNCITVDSDTSTNDACLLVATGTGAAVVTEEQVAVFRNALQRVMTELAQAIIRDAEGATKFVTLQVTNAASREEALEVAFTVAHSPLVKTALYASDANWGRILAAVGRAEVSNFDVSRVVINLGNVHLVENGGRAEGYTEAAGSEVMARDEITIHIGLGRGEEAATVWTSDLSHDYVSINADYRS</sequence>
<accession>A0A7X3GXP5</accession>
<dbReference type="SUPFAM" id="SSF56266">
    <property type="entry name" value="DmpA/ArgJ-like"/>
    <property type="match status" value="1"/>
</dbReference>
<dbReference type="UniPathway" id="UPA00068">
    <property type="reaction ID" value="UER00106"/>
</dbReference>
<evidence type="ECO:0000256" key="4">
    <source>
        <dbReference type="ARBA" id="ARBA00022605"/>
    </source>
</evidence>
<comment type="catalytic activity">
    <reaction evidence="9">
        <text>L-glutamate + acetyl-CoA = N-acetyl-L-glutamate + CoA + H(+)</text>
        <dbReference type="Rhea" id="RHEA:24292"/>
        <dbReference type="ChEBI" id="CHEBI:15378"/>
        <dbReference type="ChEBI" id="CHEBI:29985"/>
        <dbReference type="ChEBI" id="CHEBI:44337"/>
        <dbReference type="ChEBI" id="CHEBI:57287"/>
        <dbReference type="ChEBI" id="CHEBI:57288"/>
        <dbReference type="EC" id="2.3.1.1"/>
    </reaction>
</comment>
<dbReference type="GO" id="GO:0004358">
    <property type="term" value="F:L-glutamate N-acetyltransferase activity, acting on acetyl-L-ornithine as donor"/>
    <property type="evidence" value="ECO:0007669"/>
    <property type="project" value="UniProtKB-UniRule"/>
</dbReference>
<name>A0A7X3GXP5_9GAMM</name>
<dbReference type="FunFam" id="3.60.70.12:FF:000001">
    <property type="entry name" value="Arginine biosynthesis bifunctional protein ArgJ, chloroplastic"/>
    <property type="match status" value="1"/>
</dbReference>
<dbReference type="Proteomes" id="UP000437638">
    <property type="component" value="Unassembled WGS sequence"/>
</dbReference>
<comment type="catalytic activity">
    <reaction evidence="8 9">
        <text>N(2)-acetyl-L-ornithine + L-glutamate = N-acetyl-L-glutamate + L-ornithine</text>
        <dbReference type="Rhea" id="RHEA:15349"/>
        <dbReference type="ChEBI" id="CHEBI:29985"/>
        <dbReference type="ChEBI" id="CHEBI:44337"/>
        <dbReference type="ChEBI" id="CHEBI:46911"/>
        <dbReference type="ChEBI" id="CHEBI:57805"/>
        <dbReference type="EC" id="2.3.1.35"/>
    </reaction>
</comment>
<feature type="active site" description="Nucleophile" evidence="9">
    <location>
        <position position="197"/>
    </location>
</feature>
<proteinExistence type="inferred from homology"/>
<dbReference type="GO" id="GO:0006526">
    <property type="term" value="P:L-arginine biosynthetic process"/>
    <property type="evidence" value="ECO:0007669"/>
    <property type="project" value="UniProtKB-UniRule"/>
</dbReference>
<keyword evidence="5 9" id="KW-0808">Transferase</keyword>
<evidence type="ECO:0000256" key="7">
    <source>
        <dbReference type="ARBA" id="ARBA00023315"/>
    </source>
</evidence>
<dbReference type="PANTHER" id="PTHR23100">
    <property type="entry name" value="ARGININE BIOSYNTHESIS BIFUNCTIONAL PROTEIN ARGJ"/>
    <property type="match status" value="1"/>
</dbReference>
<feature type="binding site" evidence="9">
    <location>
        <position position="280"/>
    </location>
    <ligand>
        <name>substrate</name>
    </ligand>
</feature>
<dbReference type="GO" id="GO:0006592">
    <property type="term" value="P:ornithine biosynthetic process"/>
    <property type="evidence" value="ECO:0007669"/>
    <property type="project" value="TreeGrafter"/>
</dbReference>
<keyword evidence="6 9" id="KW-0068">Autocatalytic cleavage</keyword>
<dbReference type="NCBIfam" id="NF003802">
    <property type="entry name" value="PRK05388.1"/>
    <property type="match status" value="1"/>
</dbReference>
<dbReference type="InterPro" id="IPR042195">
    <property type="entry name" value="ArgJ_beta_C"/>
</dbReference>
<dbReference type="HAMAP" id="MF_01106">
    <property type="entry name" value="ArgJ"/>
    <property type="match status" value="1"/>
</dbReference>
<feature type="binding site" evidence="9">
    <location>
        <position position="404"/>
    </location>
    <ligand>
        <name>substrate</name>
    </ligand>
</feature>
<reference evidence="10 11" key="1">
    <citation type="submission" date="2019-12" db="EMBL/GenBank/DDBJ databases">
        <title>Halomonas rutogse sp. nov. isolated from two lakes on Tibetan Plateau.</title>
        <authorList>
            <person name="Gao P."/>
        </authorList>
    </citation>
    <scope>NUCLEOTIDE SEQUENCE [LARGE SCALE GENOMIC DNA]</scope>
    <source>
        <strain evidence="10 11">ZH2S</strain>
    </source>
</reference>
<keyword evidence="11" id="KW-1185">Reference proteome</keyword>
<dbReference type="FunFam" id="3.10.20.340:FF:000001">
    <property type="entry name" value="Arginine biosynthesis bifunctional protein ArgJ, chloroplastic"/>
    <property type="match status" value="1"/>
</dbReference>
<dbReference type="RefSeq" id="WP_160417034.1">
    <property type="nucleotide sequence ID" value="NZ_WTKP01000001.1"/>
</dbReference>
<keyword evidence="3 9" id="KW-0055">Arginine biosynthesis</keyword>
<keyword evidence="4 9" id="KW-0028">Amino-acid biosynthesis</keyword>
<feature type="chain" id="PRO_5031633844" description="Arginine biosynthesis bifunctional protein ArgJ beta chain" evidence="9">
    <location>
        <begin position="197"/>
        <end position="409"/>
    </location>
</feature>
<dbReference type="Gene3D" id="3.10.20.340">
    <property type="entry name" value="ArgJ beta chain, C-terminal domain"/>
    <property type="match status" value="1"/>
</dbReference>
<keyword evidence="9" id="KW-0963">Cytoplasm</keyword>
<feature type="site" description="Cleavage; by autolysis" evidence="9">
    <location>
        <begin position="196"/>
        <end position="197"/>
    </location>
</feature>
<dbReference type="CDD" id="cd02152">
    <property type="entry name" value="OAT"/>
    <property type="match status" value="1"/>
</dbReference>
<feature type="binding site" evidence="9">
    <location>
        <position position="409"/>
    </location>
    <ligand>
        <name>substrate</name>
    </ligand>
</feature>
<evidence type="ECO:0000256" key="6">
    <source>
        <dbReference type="ARBA" id="ARBA00022813"/>
    </source>
</evidence>
<dbReference type="InterPro" id="IPR016117">
    <property type="entry name" value="ArgJ-like_dom_sf"/>
</dbReference>
<evidence type="ECO:0000256" key="9">
    <source>
        <dbReference type="HAMAP-Rule" id="MF_01106"/>
    </source>
</evidence>